<accession>A0A2P2PRR8</accession>
<reference evidence="1" key="1">
    <citation type="submission" date="2018-02" db="EMBL/GenBank/DDBJ databases">
        <title>Rhizophora mucronata_Transcriptome.</title>
        <authorList>
            <person name="Meera S.P."/>
            <person name="Sreeshan A."/>
            <person name="Augustine A."/>
        </authorList>
    </citation>
    <scope>NUCLEOTIDE SEQUENCE</scope>
    <source>
        <tissue evidence="1">Leaf</tissue>
    </source>
</reference>
<dbReference type="EMBL" id="GGEC01076938">
    <property type="protein sequence ID" value="MBX57422.1"/>
    <property type="molecule type" value="Transcribed_RNA"/>
</dbReference>
<name>A0A2P2PRR8_RHIMU</name>
<proteinExistence type="predicted"/>
<dbReference type="AlphaFoldDB" id="A0A2P2PRR8"/>
<protein>
    <submittedName>
        <fullName evidence="1">Uncharacterized protein</fullName>
    </submittedName>
</protein>
<sequence>MIPMKPQFTSTTFIMIVHKSLLTTTLSHQHRDNSWELLLNMSSQVLFIICTEM</sequence>
<organism evidence="1">
    <name type="scientific">Rhizophora mucronata</name>
    <name type="common">Asiatic mangrove</name>
    <dbReference type="NCBI Taxonomy" id="61149"/>
    <lineage>
        <taxon>Eukaryota</taxon>
        <taxon>Viridiplantae</taxon>
        <taxon>Streptophyta</taxon>
        <taxon>Embryophyta</taxon>
        <taxon>Tracheophyta</taxon>
        <taxon>Spermatophyta</taxon>
        <taxon>Magnoliopsida</taxon>
        <taxon>eudicotyledons</taxon>
        <taxon>Gunneridae</taxon>
        <taxon>Pentapetalae</taxon>
        <taxon>rosids</taxon>
        <taxon>fabids</taxon>
        <taxon>Malpighiales</taxon>
        <taxon>Rhizophoraceae</taxon>
        <taxon>Rhizophora</taxon>
    </lineage>
</organism>
<evidence type="ECO:0000313" key="1">
    <source>
        <dbReference type="EMBL" id="MBX57422.1"/>
    </source>
</evidence>